<name>A0A8J5TJD7_HOMAM</name>
<dbReference type="AlphaFoldDB" id="A0A8J5TJD7"/>
<sequence>MLCEGRKAKREHGLPILNLDLEMNFMCSHGRLMTRRERLLCKMMRDSSDTTARILDRFQVCDGDQLQKKDETSSFLVKLIGTPSGMPSFIYSPYTRRSGHGSHL</sequence>
<evidence type="ECO:0000313" key="2">
    <source>
        <dbReference type="Proteomes" id="UP000747542"/>
    </source>
</evidence>
<accession>A0A8J5TJD7</accession>
<organism evidence="1 2">
    <name type="scientific">Homarus americanus</name>
    <name type="common">American lobster</name>
    <dbReference type="NCBI Taxonomy" id="6706"/>
    <lineage>
        <taxon>Eukaryota</taxon>
        <taxon>Metazoa</taxon>
        <taxon>Ecdysozoa</taxon>
        <taxon>Arthropoda</taxon>
        <taxon>Crustacea</taxon>
        <taxon>Multicrustacea</taxon>
        <taxon>Malacostraca</taxon>
        <taxon>Eumalacostraca</taxon>
        <taxon>Eucarida</taxon>
        <taxon>Decapoda</taxon>
        <taxon>Pleocyemata</taxon>
        <taxon>Astacidea</taxon>
        <taxon>Nephropoidea</taxon>
        <taxon>Nephropidae</taxon>
        <taxon>Homarus</taxon>
    </lineage>
</organism>
<dbReference type="Proteomes" id="UP000747542">
    <property type="component" value="Unassembled WGS sequence"/>
</dbReference>
<proteinExistence type="predicted"/>
<keyword evidence="2" id="KW-1185">Reference proteome</keyword>
<gene>
    <name evidence="1" type="ORF">Hamer_G015415</name>
</gene>
<protein>
    <submittedName>
        <fullName evidence="1">Putative cysteine-rich protein 2-binding protein-like</fullName>
    </submittedName>
</protein>
<reference evidence="1" key="1">
    <citation type="journal article" date="2021" name="Sci. Adv.">
        <title>The American lobster genome reveals insights on longevity, neural, and immune adaptations.</title>
        <authorList>
            <person name="Polinski J.M."/>
            <person name="Zimin A.V."/>
            <person name="Clark K.F."/>
            <person name="Kohn A.B."/>
            <person name="Sadowski N."/>
            <person name="Timp W."/>
            <person name="Ptitsyn A."/>
            <person name="Khanna P."/>
            <person name="Romanova D.Y."/>
            <person name="Williams P."/>
            <person name="Greenwood S.J."/>
            <person name="Moroz L.L."/>
            <person name="Walt D.R."/>
            <person name="Bodnar A.G."/>
        </authorList>
    </citation>
    <scope>NUCLEOTIDE SEQUENCE</scope>
    <source>
        <strain evidence="1">GMGI-L3</strain>
    </source>
</reference>
<evidence type="ECO:0000313" key="1">
    <source>
        <dbReference type="EMBL" id="KAG7176609.1"/>
    </source>
</evidence>
<comment type="caution">
    <text evidence="1">The sequence shown here is derived from an EMBL/GenBank/DDBJ whole genome shotgun (WGS) entry which is preliminary data.</text>
</comment>
<dbReference type="EMBL" id="JAHLQT010003055">
    <property type="protein sequence ID" value="KAG7176609.1"/>
    <property type="molecule type" value="Genomic_DNA"/>
</dbReference>